<keyword evidence="13" id="KW-1185">Reference proteome</keyword>
<dbReference type="STRING" id="1774970.AUC70_04590"/>
<dbReference type="InterPro" id="IPR001789">
    <property type="entry name" value="Sig_transdc_resp-reg_receiver"/>
</dbReference>
<keyword evidence="6" id="KW-0902">Two-component regulatory system</keyword>
<dbReference type="CDD" id="cd00130">
    <property type="entry name" value="PAS"/>
    <property type="match status" value="1"/>
</dbReference>
<comment type="catalytic activity">
    <reaction evidence="1">
        <text>ATP + protein L-histidine = ADP + protein N-phospho-L-histidine.</text>
        <dbReference type="EC" id="2.7.13.3"/>
    </reaction>
</comment>
<dbReference type="InterPro" id="IPR035965">
    <property type="entry name" value="PAS-like_dom_sf"/>
</dbReference>
<dbReference type="InterPro" id="IPR036890">
    <property type="entry name" value="HATPase_C_sf"/>
</dbReference>
<gene>
    <name evidence="12" type="ORF">AUC70_04590</name>
</gene>
<evidence type="ECO:0000256" key="6">
    <source>
        <dbReference type="ARBA" id="ARBA00023012"/>
    </source>
</evidence>
<feature type="domain" description="Histidine kinase" evidence="8">
    <location>
        <begin position="147"/>
        <end position="360"/>
    </location>
</feature>
<dbReference type="SUPFAM" id="SSF55874">
    <property type="entry name" value="ATPase domain of HSP90 chaperone/DNA topoisomerase II/histidine kinase"/>
    <property type="match status" value="1"/>
</dbReference>
<dbReference type="PRINTS" id="PR00344">
    <property type="entry name" value="BCTRLSENSOR"/>
</dbReference>
<dbReference type="Gene3D" id="1.10.287.130">
    <property type="match status" value="1"/>
</dbReference>
<dbReference type="InterPro" id="IPR036097">
    <property type="entry name" value="HisK_dim/P_sf"/>
</dbReference>
<feature type="modified residue" description="4-aspartylphosphate" evidence="7">
    <location>
        <position position="431"/>
    </location>
</feature>
<dbReference type="InterPro" id="IPR003594">
    <property type="entry name" value="HATPase_dom"/>
</dbReference>
<dbReference type="NCBIfam" id="TIGR00229">
    <property type="entry name" value="sensory_box"/>
    <property type="match status" value="1"/>
</dbReference>
<proteinExistence type="predicted"/>
<dbReference type="CDD" id="cd16922">
    <property type="entry name" value="HATPase_EvgS-ArcB-TorS-like"/>
    <property type="match status" value="1"/>
</dbReference>
<dbReference type="InterPro" id="IPR004358">
    <property type="entry name" value="Sig_transdc_His_kin-like_C"/>
</dbReference>
<dbReference type="Pfam" id="PF08447">
    <property type="entry name" value="PAS_3"/>
    <property type="match status" value="1"/>
</dbReference>
<dbReference type="GO" id="GO:0000155">
    <property type="term" value="F:phosphorelay sensor kinase activity"/>
    <property type="evidence" value="ECO:0007669"/>
    <property type="project" value="InterPro"/>
</dbReference>
<evidence type="ECO:0000256" key="7">
    <source>
        <dbReference type="PROSITE-ProRule" id="PRU00169"/>
    </source>
</evidence>
<dbReference type="InterPro" id="IPR011006">
    <property type="entry name" value="CheY-like_superfamily"/>
</dbReference>
<dbReference type="InterPro" id="IPR003661">
    <property type="entry name" value="HisK_dim/P_dom"/>
</dbReference>
<dbReference type="SMART" id="SM00387">
    <property type="entry name" value="HATPase_c"/>
    <property type="match status" value="1"/>
</dbReference>
<dbReference type="Gene3D" id="3.40.50.2300">
    <property type="match status" value="1"/>
</dbReference>
<dbReference type="PROSITE" id="PS50113">
    <property type="entry name" value="PAC"/>
    <property type="match status" value="1"/>
</dbReference>
<dbReference type="PROSITE" id="PS50110">
    <property type="entry name" value="RESPONSE_REGULATORY"/>
    <property type="match status" value="1"/>
</dbReference>
<dbReference type="InterPro" id="IPR001610">
    <property type="entry name" value="PAC"/>
</dbReference>
<evidence type="ECO:0000313" key="12">
    <source>
        <dbReference type="EMBL" id="ODR95029.1"/>
    </source>
</evidence>
<dbReference type="EC" id="2.7.13.3" evidence="2"/>
<keyword evidence="3 7" id="KW-0597">Phosphoprotein</keyword>
<dbReference type="SMART" id="SM00091">
    <property type="entry name" value="PAS"/>
    <property type="match status" value="1"/>
</dbReference>
<sequence length="504" mass="55308">MSTDLFEIVANYTYDWESWFLPDGQVRWVNPAVERMTGFSVDACLTMPDYPLEIVHPEDRDAVRALLKSALEGTSGNDVEFRIQRRDGQVGWAAVSWQPMIGPDGERLGVRTSIRDISWRKSAEDALRLAKVDAEKADRAKSRFLAAASHDLRQPLQAVSMYVSALARREADETSQEILADIRTCLDAGNELLEDLVDISRLDAGVVVPEFSDVAIADLFEMLEKSFQREAQDRRLDLRFVPRSIFVRADHAILARILQNLLANALRYTERGRVLVGCKVRGDAAIVEVWDSGIGIAPEYQDKIFEEFYQLDNPARDRRRGAGLGLAIVRRKAALMGAPIALRSEPGKGSVFSITLPIAQGNEAFEVIREDGQLDLTGCTIAVIDDEPHQLNALETLLRACGGQVIASNTIDGLVNRVAASQVPPELAIADYRLQAGARGSDAIAAVRFKVNRTIPGILVTGDTDPERIAEAEASGCRLIHKPVDGASLVRTINQLLGKVSSAA</sequence>
<dbReference type="Proteomes" id="UP000094172">
    <property type="component" value="Unassembled WGS sequence"/>
</dbReference>
<dbReference type="Pfam" id="PF02518">
    <property type="entry name" value="HATPase_c"/>
    <property type="match status" value="1"/>
</dbReference>
<evidence type="ECO:0000256" key="2">
    <source>
        <dbReference type="ARBA" id="ARBA00012438"/>
    </source>
</evidence>
<dbReference type="CDD" id="cd00156">
    <property type="entry name" value="REC"/>
    <property type="match status" value="1"/>
</dbReference>
<organism evidence="12 13">
    <name type="scientific">Methyloceanibacter stevinii</name>
    <dbReference type="NCBI Taxonomy" id="1774970"/>
    <lineage>
        <taxon>Bacteria</taxon>
        <taxon>Pseudomonadati</taxon>
        <taxon>Pseudomonadota</taxon>
        <taxon>Alphaproteobacteria</taxon>
        <taxon>Hyphomicrobiales</taxon>
        <taxon>Hyphomicrobiaceae</taxon>
        <taxon>Methyloceanibacter</taxon>
    </lineage>
</organism>
<evidence type="ECO:0000259" key="8">
    <source>
        <dbReference type="PROSITE" id="PS50109"/>
    </source>
</evidence>
<dbReference type="PANTHER" id="PTHR43711:SF1">
    <property type="entry name" value="HISTIDINE KINASE 1"/>
    <property type="match status" value="1"/>
</dbReference>
<keyword evidence="5" id="KW-0418">Kinase</keyword>
<evidence type="ECO:0000256" key="4">
    <source>
        <dbReference type="ARBA" id="ARBA00022679"/>
    </source>
</evidence>
<accession>A0A1E3VNC9</accession>
<feature type="domain" description="PAS" evidence="10">
    <location>
        <begin position="23"/>
        <end position="74"/>
    </location>
</feature>
<evidence type="ECO:0000259" key="11">
    <source>
        <dbReference type="PROSITE" id="PS50113"/>
    </source>
</evidence>
<dbReference type="CDD" id="cd00082">
    <property type="entry name" value="HisKA"/>
    <property type="match status" value="1"/>
</dbReference>
<protein>
    <recommendedName>
        <fullName evidence="2">histidine kinase</fullName>
        <ecNumber evidence="2">2.7.13.3</ecNumber>
    </recommendedName>
</protein>
<dbReference type="FunFam" id="3.30.565.10:FF:000049">
    <property type="entry name" value="Two-component sensor histidine kinase"/>
    <property type="match status" value="1"/>
</dbReference>
<feature type="domain" description="PAC" evidence="11">
    <location>
        <begin position="77"/>
        <end position="129"/>
    </location>
</feature>
<dbReference type="InterPro" id="IPR013655">
    <property type="entry name" value="PAS_fold_3"/>
</dbReference>
<dbReference type="EMBL" id="LPWE01000011">
    <property type="protein sequence ID" value="ODR95029.1"/>
    <property type="molecule type" value="Genomic_DNA"/>
</dbReference>
<keyword evidence="4" id="KW-0808">Transferase</keyword>
<dbReference type="Gene3D" id="3.30.565.10">
    <property type="entry name" value="Histidine kinase-like ATPase, C-terminal domain"/>
    <property type="match status" value="1"/>
</dbReference>
<evidence type="ECO:0000313" key="13">
    <source>
        <dbReference type="Proteomes" id="UP000094172"/>
    </source>
</evidence>
<dbReference type="PROSITE" id="PS50112">
    <property type="entry name" value="PAS"/>
    <property type="match status" value="1"/>
</dbReference>
<feature type="domain" description="Response regulatory" evidence="9">
    <location>
        <begin position="380"/>
        <end position="497"/>
    </location>
</feature>
<dbReference type="SUPFAM" id="SSF55785">
    <property type="entry name" value="PYP-like sensor domain (PAS domain)"/>
    <property type="match status" value="1"/>
</dbReference>
<evidence type="ECO:0000256" key="1">
    <source>
        <dbReference type="ARBA" id="ARBA00000085"/>
    </source>
</evidence>
<comment type="caution">
    <text evidence="12">The sequence shown here is derived from an EMBL/GenBank/DDBJ whole genome shotgun (WGS) entry which is preliminary data.</text>
</comment>
<dbReference type="InterPro" id="IPR000014">
    <property type="entry name" value="PAS"/>
</dbReference>
<dbReference type="SMART" id="SM00448">
    <property type="entry name" value="REC"/>
    <property type="match status" value="1"/>
</dbReference>
<dbReference type="SMART" id="SM00086">
    <property type="entry name" value="PAC"/>
    <property type="match status" value="1"/>
</dbReference>
<evidence type="ECO:0000256" key="5">
    <source>
        <dbReference type="ARBA" id="ARBA00022777"/>
    </source>
</evidence>
<evidence type="ECO:0000259" key="9">
    <source>
        <dbReference type="PROSITE" id="PS50110"/>
    </source>
</evidence>
<dbReference type="InterPro" id="IPR005467">
    <property type="entry name" value="His_kinase_dom"/>
</dbReference>
<dbReference type="AlphaFoldDB" id="A0A1E3VNC9"/>
<evidence type="ECO:0000259" key="10">
    <source>
        <dbReference type="PROSITE" id="PS50112"/>
    </source>
</evidence>
<dbReference type="SMART" id="SM00388">
    <property type="entry name" value="HisKA"/>
    <property type="match status" value="1"/>
</dbReference>
<dbReference type="PROSITE" id="PS50109">
    <property type="entry name" value="HIS_KIN"/>
    <property type="match status" value="1"/>
</dbReference>
<reference evidence="12 13" key="1">
    <citation type="journal article" date="2016" name="Environ. Microbiol.">
        <title>New Methyloceanibacter diversity from North Sea sediments includes methanotroph containing solely the soluble methane monooxygenase.</title>
        <authorList>
            <person name="Vekeman B."/>
            <person name="Kerckhof F.M."/>
            <person name="Cremers G."/>
            <person name="de Vos P."/>
            <person name="Vandamme P."/>
            <person name="Boon N."/>
            <person name="Op den Camp H.J."/>
            <person name="Heylen K."/>
        </authorList>
    </citation>
    <scope>NUCLEOTIDE SEQUENCE [LARGE SCALE GENOMIC DNA]</scope>
    <source>
        <strain evidence="12 13">R-67176</strain>
    </source>
</reference>
<dbReference type="SUPFAM" id="SSF47384">
    <property type="entry name" value="Homodimeric domain of signal transducing histidine kinase"/>
    <property type="match status" value="1"/>
</dbReference>
<dbReference type="Gene3D" id="3.30.450.20">
    <property type="entry name" value="PAS domain"/>
    <property type="match status" value="1"/>
</dbReference>
<evidence type="ECO:0000256" key="3">
    <source>
        <dbReference type="ARBA" id="ARBA00022553"/>
    </source>
</evidence>
<dbReference type="InterPro" id="IPR000700">
    <property type="entry name" value="PAS-assoc_C"/>
</dbReference>
<name>A0A1E3VNC9_9HYPH</name>
<dbReference type="RefSeq" id="WP_069444328.1">
    <property type="nucleotide sequence ID" value="NZ_LPWE01000011.1"/>
</dbReference>
<dbReference type="Pfam" id="PF00512">
    <property type="entry name" value="HisKA"/>
    <property type="match status" value="1"/>
</dbReference>
<dbReference type="InterPro" id="IPR050736">
    <property type="entry name" value="Sensor_HK_Regulatory"/>
</dbReference>
<dbReference type="SUPFAM" id="SSF52172">
    <property type="entry name" value="CheY-like"/>
    <property type="match status" value="1"/>
</dbReference>
<dbReference type="PANTHER" id="PTHR43711">
    <property type="entry name" value="TWO-COMPONENT HISTIDINE KINASE"/>
    <property type="match status" value="1"/>
</dbReference>